<dbReference type="RefSeq" id="WP_076978662.1">
    <property type="nucleotide sequence ID" value="NZ_CP019124.1"/>
</dbReference>
<evidence type="ECO:0000313" key="1">
    <source>
        <dbReference type="EMBL" id="APX88638.1"/>
    </source>
</evidence>
<gene>
    <name evidence="1" type="ORF">BV394_01920</name>
</gene>
<dbReference type="Proteomes" id="UP000187266">
    <property type="component" value="Chromosome"/>
</dbReference>
<name>A0A1U7DFI2_9RHOB</name>
<reference evidence="1 2" key="1">
    <citation type="submission" date="2017-01" db="EMBL/GenBank/DDBJ databases">
        <title>Genomic analysis of Xuhuaishuia manganoxidans DY6-4.</title>
        <authorList>
            <person name="Wang X."/>
        </authorList>
    </citation>
    <scope>NUCLEOTIDE SEQUENCE [LARGE SCALE GENOMIC DNA]</scope>
    <source>
        <strain evidence="1 2">DY6-4</strain>
    </source>
</reference>
<dbReference type="SUPFAM" id="SSF51126">
    <property type="entry name" value="Pectin lyase-like"/>
    <property type="match status" value="1"/>
</dbReference>
<sequence>MSIKQAAENAIFSYPKDTANQPSTQGIADLFENIRYAWDTAAEFKADTTASYTLGAAKYVAAGDIVLIGGVRAVVLASGSAGHLASAAATPVQVDILLDAKGGYSAEAFGLVRSGGDVTSAVQAAVTAARTKRVDKVTIPAADAGVAYGMTSTLTHAAGSGRLILEGAGKQSTTLLWSGLASTAYALHLDKDAVDVAYHFGIRDITLRGDTTGTRTNGALIENASYCDISDTEFYGFRDGLVYGGTSTFSNGHRGLTFYDISRYGVHFEAFTGGGHYTFGDSTVTGDIGIYIDSASAVSQMSLASVNFEQTVTNEFRCDGDLWGLDGVIRTEGCNGAYGFLFYPATNKTVAGFNLHGSYFTSDAGAHIPIFCGGNGGKVAGGVVSGNYIGFATIGSHLLELNGTGEAIVVQGNYGENLAATIRSENMIAKAATWSAGTDRADNALGLYPGLEVASAGSTQDRTSAPCEAMKAGIEYHMRWVYAAGTSANASVQLHDTGVALVASGTVGNLLVTSNTGATDFVVTHNKELATGIWEVGLRFKLSADSSSLWGFGPYSTTVGQTAIVYFGSVNGPVVKGLRAGVHVKANSNAAGPLAEYEGEARWKLEQKSWTPVDKSGAGLTFTSASGSYQVIGDTCEYRAVIVFPTTTDTTQVTINMPVLGDRADTSSRAGMRITSTYGTAISGFHGFPTADKMQVFTQAGLGGVTNANLSGQTLYLSGSFKVA</sequence>
<dbReference type="InterPro" id="IPR012334">
    <property type="entry name" value="Pectin_lyas_fold"/>
</dbReference>
<organism evidence="1 2">
    <name type="scientific">Brevirhabdus pacifica</name>
    <dbReference type="NCBI Taxonomy" id="1267768"/>
    <lineage>
        <taxon>Bacteria</taxon>
        <taxon>Pseudomonadati</taxon>
        <taxon>Pseudomonadota</taxon>
        <taxon>Alphaproteobacteria</taxon>
        <taxon>Rhodobacterales</taxon>
        <taxon>Paracoccaceae</taxon>
        <taxon>Brevirhabdus</taxon>
    </lineage>
</organism>
<dbReference type="InterPro" id="IPR011050">
    <property type="entry name" value="Pectin_lyase_fold/virulence"/>
</dbReference>
<proteinExistence type="predicted"/>
<keyword evidence="2" id="KW-1185">Reference proteome</keyword>
<dbReference type="AlphaFoldDB" id="A0A1U7DFI2"/>
<accession>A0A2M9DGF1</accession>
<dbReference type="EMBL" id="CP019124">
    <property type="protein sequence ID" value="APX88638.1"/>
    <property type="molecule type" value="Genomic_DNA"/>
</dbReference>
<evidence type="ECO:0000313" key="2">
    <source>
        <dbReference type="Proteomes" id="UP000187266"/>
    </source>
</evidence>
<dbReference type="STRING" id="1267768.BV394_01920"/>
<dbReference type="Gene3D" id="2.160.20.10">
    <property type="entry name" value="Single-stranded right-handed beta-helix, Pectin lyase-like"/>
    <property type="match status" value="1"/>
</dbReference>
<accession>A0A1U7DFI2</accession>
<protein>
    <submittedName>
        <fullName evidence="1">Uncharacterized protein</fullName>
    </submittedName>
</protein>